<keyword evidence="5" id="KW-0809">Transit peptide</keyword>
<dbReference type="Pfam" id="PF13181">
    <property type="entry name" value="TPR_8"/>
    <property type="match status" value="1"/>
</dbReference>
<dbReference type="SMART" id="SM00028">
    <property type="entry name" value="TPR"/>
    <property type="match status" value="4"/>
</dbReference>
<evidence type="ECO:0000313" key="8">
    <source>
        <dbReference type="Proteomes" id="UP000616769"/>
    </source>
</evidence>
<evidence type="ECO:0000256" key="2">
    <source>
        <dbReference type="ARBA" id="ARBA00008219"/>
    </source>
</evidence>
<dbReference type="InterPro" id="IPR040395">
    <property type="entry name" value="TTC19"/>
</dbReference>
<organism evidence="7 8">
    <name type="scientific">Sarcoptes scabiei</name>
    <name type="common">Itch mite</name>
    <name type="synonym">Acarus scabiei</name>
    <dbReference type="NCBI Taxonomy" id="52283"/>
    <lineage>
        <taxon>Eukaryota</taxon>
        <taxon>Metazoa</taxon>
        <taxon>Ecdysozoa</taxon>
        <taxon>Arthropoda</taxon>
        <taxon>Chelicerata</taxon>
        <taxon>Arachnida</taxon>
        <taxon>Acari</taxon>
        <taxon>Acariformes</taxon>
        <taxon>Sarcoptiformes</taxon>
        <taxon>Astigmata</taxon>
        <taxon>Psoroptidia</taxon>
        <taxon>Sarcoptoidea</taxon>
        <taxon>Sarcoptidae</taxon>
        <taxon>Sarcoptinae</taxon>
        <taxon>Sarcoptes</taxon>
    </lineage>
</organism>
<dbReference type="SUPFAM" id="SSF48452">
    <property type="entry name" value="TPR-like"/>
    <property type="match status" value="1"/>
</dbReference>
<name>A0A132A2L2_SARSC</name>
<keyword evidence="4" id="KW-0802">TPR repeat</keyword>
<accession>A0A132A2L2</accession>
<dbReference type="AlphaFoldDB" id="A0A132A2L2"/>
<dbReference type="EMBL" id="JXLN01010169">
    <property type="protein sequence ID" value="KPM05268.1"/>
    <property type="molecule type" value="Genomic_DNA"/>
</dbReference>
<sequence>MIFAGLIEEQKDSPLILCIKKGLLDLRDFNPFIEDFVLRFEGILATKESQYQKADMLYHTALKMANDLSYKDAETYIFDLMADNYFEWNDFEKAKPLYLEVLNRIPKENNFSLEKIPSEAVVEISIKLAYCYSHLGQSDFAEKGFQFSIDSQLIRVDSFWNDKECRILIKNLNDEQSNSLALLGMAYDYYSKYLEQLSSQLLERSLIYRKKAHQISSIINGIEHSQTIVLENNIADIYSRMEKFDLAKECLHGAIEKAKAIKSKELPILYLNLASIHCQENRKDLATQFCRKTISLIEEENNVSGLNVGGKFSTKERDLLRKKSELCLKGSKSNHRLSYNVMERRR</sequence>
<dbReference type="VEuPathDB" id="VectorBase:SSCA006852"/>
<evidence type="ECO:0000256" key="1">
    <source>
        <dbReference type="ARBA" id="ARBA00004173"/>
    </source>
</evidence>
<dbReference type="GO" id="GO:0034551">
    <property type="term" value="P:mitochondrial respiratory chain complex III assembly"/>
    <property type="evidence" value="ECO:0007669"/>
    <property type="project" value="InterPro"/>
</dbReference>
<dbReference type="PANTHER" id="PTHR13143:SF6">
    <property type="entry name" value="TETRATRICOPEPTIDE REPEAT PROTEIN 19, MITOCHONDRIAL"/>
    <property type="match status" value="1"/>
</dbReference>
<reference evidence="7 8" key="1">
    <citation type="journal article" date="2015" name="Parasit. Vectors">
        <title>Draft genome of the scabies mite.</title>
        <authorList>
            <person name="Rider S.D.Jr."/>
            <person name="Morgan M.S."/>
            <person name="Arlian L.G."/>
        </authorList>
    </citation>
    <scope>NUCLEOTIDE SEQUENCE [LARGE SCALE GENOMIC DNA]</scope>
    <source>
        <strain evidence="7">Arlian Lab</strain>
    </source>
</reference>
<dbReference type="InterPro" id="IPR011990">
    <property type="entry name" value="TPR-like_helical_dom_sf"/>
</dbReference>
<dbReference type="GO" id="GO:0005743">
    <property type="term" value="C:mitochondrial inner membrane"/>
    <property type="evidence" value="ECO:0007669"/>
    <property type="project" value="TreeGrafter"/>
</dbReference>
<dbReference type="OrthoDB" id="5986190at2759"/>
<comment type="similarity">
    <text evidence="2">Belongs to the TTC19 family.</text>
</comment>
<comment type="caution">
    <text evidence="7">The sequence shown here is derived from an EMBL/GenBank/DDBJ whole genome shotgun (WGS) entry which is preliminary data.</text>
</comment>
<protein>
    <submittedName>
        <fullName evidence="7">Tetratricopeptide repeat protein 19, mitochondrial-like protein</fullName>
    </submittedName>
</protein>
<comment type="subcellular location">
    <subcellularLocation>
        <location evidence="1">Mitochondrion</location>
    </subcellularLocation>
</comment>
<dbReference type="InterPro" id="IPR019734">
    <property type="entry name" value="TPR_rpt"/>
</dbReference>
<evidence type="ECO:0000256" key="3">
    <source>
        <dbReference type="ARBA" id="ARBA00022737"/>
    </source>
</evidence>
<dbReference type="PANTHER" id="PTHR13143">
    <property type="entry name" value="TETRATRICOPEPTIDE REPEAT PROTEIN 19"/>
    <property type="match status" value="1"/>
</dbReference>
<keyword evidence="3" id="KW-0677">Repeat</keyword>
<evidence type="ECO:0000256" key="5">
    <source>
        <dbReference type="ARBA" id="ARBA00022946"/>
    </source>
</evidence>
<dbReference type="Gene3D" id="1.25.40.10">
    <property type="entry name" value="Tetratricopeptide repeat domain"/>
    <property type="match status" value="2"/>
</dbReference>
<proteinExistence type="inferred from homology"/>
<evidence type="ECO:0000256" key="6">
    <source>
        <dbReference type="ARBA" id="ARBA00023128"/>
    </source>
</evidence>
<keyword evidence="6" id="KW-0496">Mitochondrion</keyword>
<gene>
    <name evidence="7" type="ORF">QR98_0037290</name>
</gene>
<evidence type="ECO:0000256" key="4">
    <source>
        <dbReference type="ARBA" id="ARBA00022803"/>
    </source>
</evidence>
<evidence type="ECO:0000313" key="7">
    <source>
        <dbReference type="EMBL" id="KPM05268.1"/>
    </source>
</evidence>
<dbReference type="Proteomes" id="UP000616769">
    <property type="component" value="Unassembled WGS sequence"/>
</dbReference>